<comment type="caution">
    <text evidence="1">The sequence shown here is derived from an EMBL/GenBank/DDBJ whole genome shotgun (WGS) entry which is preliminary data.</text>
</comment>
<dbReference type="Proteomes" id="UP000593564">
    <property type="component" value="Unassembled WGS sequence"/>
</dbReference>
<keyword evidence="2" id="KW-1185">Reference proteome</keyword>
<dbReference type="AlphaFoldDB" id="A0A7J7G825"/>
<dbReference type="EMBL" id="JACBKZ010000012">
    <property type="protein sequence ID" value="KAF5936913.1"/>
    <property type="molecule type" value="Genomic_DNA"/>
</dbReference>
<name>A0A7J7G825_CAMSI</name>
<organism evidence="1 2">
    <name type="scientific">Camellia sinensis</name>
    <name type="common">Tea plant</name>
    <name type="synonym">Thea sinensis</name>
    <dbReference type="NCBI Taxonomy" id="4442"/>
    <lineage>
        <taxon>Eukaryota</taxon>
        <taxon>Viridiplantae</taxon>
        <taxon>Streptophyta</taxon>
        <taxon>Embryophyta</taxon>
        <taxon>Tracheophyta</taxon>
        <taxon>Spermatophyta</taxon>
        <taxon>Magnoliopsida</taxon>
        <taxon>eudicotyledons</taxon>
        <taxon>Gunneridae</taxon>
        <taxon>Pentapetalae</taxon>
        <taxon>asterids</taxon>
        <taxon>Ericales</taxon>
        <taxon>Theaceae</taxon>
        <taxon>Camellia</taxon>
    </lineage>
</organism>
<reference evidence="1 2" key="2">
    <citation type="submission" date="2020-07" db="EMBL/GenBank/DDBJ databases">
        <title>Genome assembly of wild tea tree DASZ reveals pedigree and selection history of tea varieties.</title>
        <authorList>
            <person name="Zhang W."/>
        </authorList>
    </citation>
    <scope>NUCLEOTIDE SEQUENCE [LARGE SCALE GENOMIC DNA]</scope>
    <source>
        <strain evidence="2">cv. G240</strain>
        <tissue evidence="1">Leaf</tissue>
    </source>
</reference>
<dbReference type="PANTHER" id="PTHR33735:SF10">
    <property type="entry name" value="EXPRESSED PROTEIN"/>
    <property type="match status" value="1"/>
</dbReference>
<protein>
    <submittedName>
        <fullName evidence="1">Uncharacterized protein</fullName>
    </submittedName>
</protein>
<dbReference type="PANTHER" id="PTHR33735">
    <property type="entry name" value="EXPRESSED PROTEIN"/>
    <property type="match status" value="1"/>
</dbReference>
<accession>A0A7J7G825</accession>
<proteinExistence type="predicted"/>
<evidence type="ECO:0000313" key="1">
    <source>
        <dbReference type="EMBL" id="KAF5936913.1"/>
    </source>
</evidence>
<reference evidence="2" key="1">
    <citation type="journal article" date="2020" name="Nat. Commun.">
        <title>Genome assembly of wild tea tree DASZ reveals pedigree and selection history of tea varieties.</title>
        <authorList>
            <person name="Zhang W."/>
            <person name="Zhang Y."/>
            <person name="Qiu H."/>
            <person name="Guo Y."/>
            <person name="Wan H."/>
            <person name="Zhang X."/>
            <person name="Scossa F."/>
            <person name="Alseekh S."/>
            <person name="Zhang Q."/>
            <person name="Wang P."/>
            <person name="Xu L."/>
            <person name="Schmidt M.H."/>
            <person name="Jia X."/>
            <person name="Li D."/>
            <person name="Zhu A."/>
            <person name="Guo F."/>
            <person name="Chen W."/>
            <person name="Ni D."/>
            <person name="Usadel B."/>
            <person name="Fernie A.R."/>
            <person name="Wen W."/>
        </authorList>
    </citation>
    <scope>NUCLEOTIDE SEQUENCE [LARGE SCALE GENOMIC DNA]</scope>
    <source>
        <strain evidence="2">cv. G240</strain>
    </source>
</reference>
<gene>
    <name evidence="1" type="ORF">HYC85_024419</name>
</gene>
<sequence length="229" mass="25742">MMPITSNSSGSYKLQSLVTVLYRYRLFTPNLSQPQQQHQLRHRDAWLSKFSYGYRSMHHGSRPMITATDSQISSTPATTDMVTKHENNNVQPSVPPPPSKPSFPTWVKWLLGSILTLVLPFWKQKWEKLLLLEGEVEAVVEEVEIVAEVVEKVATTAEKVSADMAEKLPDNGILKEAALFVENVSTATAKDAELTKNFIHKVEELKDDLTDLEIVVEPVIDKIIQSKGT</sequence>
<evidence type="ECO:0000313" key="2">
    <source>
        <dbReference type="Proteomes" id="UP000593564"/>
    </source>
</evidence>